<dbReference type="SUPFAM" id="SSF55874">
    <property type="entry name" value="ATPase domain of HSP90 chaperone/DNA topoisomerase II/histidine kinase"/>
    <property type="match status" value="1"/>
</dbReference>
<dbReference type="GO" id="GO:0046983">
    <property type="term" value="F:protein dimerization activity"/>
    <property type="evidence" value="ECO:0007669"/>
    <property type="project" value="InterPro"/>
</dbReference>
<dbReference type="GO" id="GO:0000155">
    <property type="term" value="F:phosphorelay sensor kinase activity"/>
    <property type="evidence" value="ECO:0007669"/>
    <property type="project" value="InterPro"/>
</dbReference>
<evidence type="ECO:0000313" key="13">
    <source>
        <dbReference type="Proteomes" id="UP001165136"/>
    </source>
</evidence>
<proteinExistence type="predicted"/>
<keyword evidence="13" id="KW-1185">Reference proteome</keyword>
<name>A0A9W6R2B9_9PSEU</name>
<comment type="catalytic activity">
    <reaction evidence="1">
        <text>ATP + protein L-histidine = ADP + protein N-phospho-L-histidine.</text>
        <dbReference type="EC" id="2.7.13.3"/>
    </reaction>
</comment>
<keyword evidence="6 12" id="KW-0418">Kinase</keyword>
<keyword evidence="3" id="KW-0597">Phosphoprotein</keyword>
<feature type="region of interest" description="Disordered" evidence="9">
    <location>
        <begin position="522"/>
        <end position="542"/>
    </location>
</feature>
<evidence type="ECO:0000256" key="8">
    <source>
        <dbReference type="ARBA" id="ARBA00023012"/>
    </source>
</evidence>
<dbReference type="Gene3D" id="3.30.565.10">
    <property type="entry name" value="Histidine kinase-like ATPase, C-terminal domain"/>
    <property type="match status" value="1"/>
</dbReference>
<feature type="transmembrane region" description="Helical" evidence="10">
    <location>
        <begin position="56"/>
        <end position="72"/>
    </location>
</feature>
<keyword evidence="10" id="KW-0472">Membrane</keyword>
<keyword evidence="10" id="KW-0812">Transmembrane</keyword>
<evidence type="ECO:0000256" key="9">
    <source>
        <dbReference type="SAM" id="MobiDB-lite"/>
    </source>
</evidence>
<keyword evidence="10" id="KW-1133">Transmembrane helix</keyword>
<feature type="transmembrane region" description="Helical" evidence="10">
    <location>
        <begin position="250"/>
        <end position="268"/>
    </location>
</feature>
<organism evidence="12 13">
    <name type="scientific">Amycolatopsis taiwanensis</name>
    <dbReference type="NCBI Taxonomy" id="342230"/>
    <lineage>
        <taxon>Bacteria</taxon>
        <taxon>Bacillati</taxon>
        <taxon>Actinomycetota</taxon>
        <taxon>Actinomycetes</taxon>
        <taxon>Pseudonocardiales</taxon>
        <taxon>Pseudonocardiaceae</taxon>
        <taxon>Amycolatopsis</taxon>
    </lineage>
</organism>
<keyword evidence="5" id="KW-0547">Nucleotide-binding</keyword>
<evidence type="ECO:0000256" key="5">
    <source>
        <dbReference type="ARBA" id="ARBA00022741"/>
    </source>
</evidence>
<feature type="transmembrane region" description="Helical" evidence="10">
    <location>
        <begin position="161"/>
        <end position="182"/>
    </location>
</feature>
<sequence>MDVLYRRVVRIDSERLLAAWRWLGLEGTVLLAALLGDLLIVLPAAFDNVGPKGRDLLLLPGIFAICGCALWARKRPAEAAFAASGVLVASTMLISVTDASAYSALLSNLSLSETVAGLELAFFCVSRSSVPVAFFAVSSLVVTSLFAVVRRPHGGYLGRDLVPTLLLGLVLLVAVIVTGMRFRKHGEPRKPTGLAGLLRDQWPLTGALCLPLFLDLYRLLTIGVRAFPLALCAVAAAATAVLTTRHPLRAGLGLAGVILASGPAAVFAGRHLSFASQPLLLIEIVAGLVAVVHLVRHVAVVRSWPVIAVLSAAVGVTSAIDELADGGSLGSLRTLFAAGLLLLGMAVAIGLYLRARDSERARVVEAAVTEAQTSERMALARELHDVVAHHVTGIVVQAQAAKLTGAQNPALALEALDRIEEAGTGALTAMRRLVRSMRSHAEDTQQATTDLAADLRRLVEDGHHGVRTEVALRLPGGVPQEVGRSALRLVQESLTNVGKHATGVTCVWVLAEVVGGELHLKVQNDGKPGGPPPGEGQGSWRSGGYGLVGMRERVELLHGRLVAGPVPGGWLVEAWLPLEASTVE</sequence>
<feature type="domain" description="Signal transduction histidine kinase subgroup 3 dimerisation and phosphoacceptor" evidence="11">
    <location>
        <begin position="375"/>
        <end position="440"/>
    </location>
</feature>
<evidence type="ECO:0000256" key="2">
    <source>
        <dbReference type="ARBA" id="ARBA00012438"/>
    </source>
</evidence>
<keyword evidence="8" id="KW-0902">Two-component regulatory system</keyword>
<feature type="transmembrane region" description="Helical" evidence="10">
    <location>
        <begin position="332"/>
        <end position="353"/>
    </location>
</feature>
<dbReference type="EMBL" id="BSTI01000008">
    <property type="protein sequence ID" value="GLY67471.1"/>
    <property type="molecule type" value="Genomic_DNA"/>
</dbReference>
<dbReference type="Proteomes" id="UP001165136">
    <property type="component" value="Unassembled WGS sequence"/>
</dbReference>
<keyword evidence="4" id="KW-0808">Transferase</keyword>
<dbReference type="GO" id="GO:0016020">
    <property type="term" value="C:membrane"/>
    <property type="evidence" value="ECO:0007669"/>
    <property type="project" value="InterPro"/>
</dbReference>
<protein>
    <recommendedName>
        <fullName evidence="2">histidine kinase</fullName>
        <ecNumber evidence="2">2.7.13.3</ecNumber>
    </recommendedName>
</protein>
<reference evidence="12" key="1">
    <citation type="submission" date="2023-03" db="EMBL/GenBank/DDBJ databases">
        <title>Amycolatopsis taiwanensis NBRC 103393.</title>
        <authorList>
            <person name="Ichikawa N."/>
            <person name="Sato H."/>
            <person name="Tonouchi N."/>
        </authorList>
    </citation>
    <scope>NUCLEOTIDE SEQUENCE</scope>
    <source>
        <strain evidence="12">NBRC 103393</strain>
    </source>
</reference>
<evidence type="ECO:0000256" key="4">
    <source>
        <dbReference type="ARBA" id="ARBA00022679"/>
    </source>
</evidence>
<comment type="caution">
    <text evidence="12">The sequence shown here is derived from an EMBL/GenBank/DDBJ whole genome shotgun (WGS) entry which is preliminary data.</text>
</comment>
<feature type="transmembrane region" description="Helical" evidence="10">
    <location>
        <begin position="132"/>
        <end position="149"/>
    </location>
</feature>
<evidence type="ECO:0000259" key="11">
    <source>
        <dbReference type="Pfam" id="PF07730"/>
    </source>
</evidence>
<dbReference type="GO" id="GO:0005524">
    <property type="term" value="F:ATP binding"/>
    <property type="evidence" value="ECO:0007669"/>
    <property type="project" value="UniProtKB-KW"/>
</dbReference>
<evidence type="ECO:0000313" key="12">
    <source>
        <dbReference type="EMBL" id="GLY67471.1"/>
    </source>
</evidence>
<evidence type="ECO:0000256" key="7">
    <source>
        <dbReference type="ARBA" id="ARBA00022840"/>
    </source>
</evidence>
<evidence type="ECO:0000256" key="10">
    <source>
        <dbReference type="SAM" id="Phobius"/>
    </source>
</evidence>
<feature type="transmembrane region" description="Helical" evidence="10">
    <location>
        <begin position="20"/>
        <end position="44"/>
    </location>
</feature>
<keyword evidence="7" id="KW-0067">ATP-binding</keyword>
<feature type="transmembrane region" description="Helical" evidence="10">
    <location>
        <begin position="302"/>
        <end position="320"/>
    </location>
</feature>
<evidence type="ECO:0000256" key="1">
    <source>
        <dbReference type="ARBA" id="ARBA00000085"/>
    </source>
</evidence>
<gene>
    <name evidence="12" type="ORF">Atai01_40900</name>
</gene>
<feature type="transmembrane region" description="Helical" evidence="10">
    <location>
        <begin position="274"/>
        <end position="295"/>
    </location>
</feature>
<dbReference type="Gene3D" id="1.20.5.1930">
    <property type="match status" value="1"/>
</dbReference>
<dbReference type="EC" id="2.7.13.3" evidence="2"/>
<dbReference type="PANTHER" id="PTHR24421:SF10">
    <property type="entry name" value="NITRATE_NITRITE SENSOR PROTEIN NARQ"/>
    <property type="match status" value="1"/>
</dbReference>
<dbReference type="InterPro" id="IPR050482">
    <property type="entry name" value="Sensor_HK_TwoCompSys"/>
</dbReference>
<feature type="transmembrane region" description="Helical" evidence="10">
    <location>
        <begin position="226"/>
        <end position="243"/>
    </location>
</feature>
<accession>A0A9W6R2B9</accession>
<dbReference type="Pfam" id="PF07730">
    <property type="entry name" value="HisKA_3"/>
    <property type="match status" value="1"/>
</dbReference>
<dbReference type="CDD" id="cd16917">
    <property type="entry name" value="HATPase_UhpB-NarQ-NarX-like"/>
    <property type="match status" value="1"/>
</dbReference>
<feature type="transmembrane region" description="Helical" evidence="10">
    <location>
        <begin position="79"/>
        <end position="96"/>
    </location>
</feature>
<dbReference type="InterPro" id="IPR011712">
    <property type="entry name" value="Sig_transdc_His_kin_sub3_dim/P"/>
</dbReference>
<dbReference type="PANTHER" id="PTHR24421">
    <property type="entry name" value="NITRATE/NITRITE SENSOR PROTEIN NARX-RELATED"/>
    <property type="match status" value="1"/>
</dbReference>
<evidence type="ECO:0000256" key="3">
    <source>
        <dbReference type="ARBA" id="ARBA00022553"/>
    </source>
</evidence>
<evidence type="ECO:0000256" key="6">
    <source>
        <dbReference type="ARBA" id="ARBA00022777"/>
    </source>
</evidence>
<dbReference type="InterPro" id="IPR036890">
    <property type="entry name" value="HATPase_C_sf"/>
</dbReference>
<dbReference type="AlphaFoldDB" id="A0A9W6R2B9"/>